<proteinExistence type="predicted"/>
<organism evidence="2 3">
    <name type="scientific">Triparma retinervis</name>
    <dbReference type="NCBI Taxonomy" id="2557542"/>
    <lineage>
        <taxon>Eukaryota</taxon>
        <taxon>Sar</taxon>
        <taxon>Stramenopiles</taxon>
        <taxon>Ochrophyta</taxon>
        <taxon>Bolidophyceae</taxon>
        <taxon>Parmales</taxon>
        <taxon>Triparmaceae</taxon>
        <taxon>Triparma</taxon>
    </lineage>
</organism>
<feature type="region of interest" description="Disordered" evidence="1">
    <location>
        <begin position="1"/>
        <end position="27"/>
    </location>
</feature>
<evidence type="ECO:0000256" key="1">
    <source>
        <dbReference type="SAM" id="MobiDB-lite"/>
    </source>
</evidence>
<evidence type="ECO:0000313" key="3">
    <source>
        <dbReference type="Proteomes" id="UP001165082"/>
    </source>
</evidence>
<protein>
    <submittedName>
        <fullName evidence="2">Uncharacterized protein</fullName>
    </submittedName>
</protein>
<sequence length="91" mass="9867">PTPRLPPADRTWSYEGGGSQDGKQSHMASAVEELLSLNPTAAITRASTLLLDDDANNIKVALSEGVRAVWINPKEPEKMEEHLQELLGTDS</sequence>
<dbReference type="EMBL" id="BRXZ01000737">
    <property type="protein sequence ID" value="GMH52393.1"/>
    <property type="molecule type" value="Genomic_DNA"/>
</dbReference>
<reference evidence="2" key="1">
    <citation type="submission" date="2022-07" db="EMBL/GenBank/DDBJ databases">
        <title>Genome analysis of Parmales, a sister group of diatoms, reveals the evolutionary specialization of diatoms from phago-mixotrophs to photoautotrophs.</title>
        <authorList>
            <person name="Ban H."/>
            <person name="Sato S."/>
            <person name="Yoshikawa S."/>
            <person name="Kazumasa Y."/>
            <person name="Nakamura Y."/>
            <person name="Ichinomiya M."/>
            <person name="Saitoh K."/>
            <person name="Sato N."/>
            <person name="Blanc-Mathieu R."/>
            <person name="Endo H."/>
            <person name="Kuwata A."/>
            <person name="Ogata H."/>
        </authorList>
    </citation>
    <scope>NUCLEOTIDE SEQUENCE</scope>
</reference>
<evidence type="ECO:0000313" key="2">
    <source>
        <dbReference type="EMBL" id="GMH52393.1"/>
    </source>
</evidence>
<gene>
    <name evidence="2" type="ORF">TrRE_jg12363</name>
</gene>
<dbReference type="Proteomes" id="UP001165082">
    <property type="component" value="Unassembled WGS sequence"/>
</dbReference>
<feature type="non-terminal residue" evidence="2">
    <location>
        <position position="1"/>
    </location>
</feature>
<name>A0A9W7DVN8_9STRA</name>
<dbReference type="OrthoDB" id="10054414at2759"/>
<accession>A0A9W7DVN8</accession>
<dbReference type="AlphaFoldDB" id="A0A9W7DVN8"/>
<comment type="caution">
    <text evidence="2">The sequence shown here is derived from an EMBL/GenBank/DDBJ whole genome shotgun (WGS) entry which is preliminary data.</text>
</comment>
<keyword evidence="3" id="KW-1185">Reference proteome</keyword>